<keyword evidence="2" id="KW-1185">Reference proteome</keyword>
<gene>
    <name evidence="1" type="ordered locus">Gbro_0116</name>
</gene>
<dbReference type="InterPro" id="IPR009282">
    <property type="entry name" value="DUF937"/>
</dbReference>
<organism evidence="1 2">
    <name type="scientific">Gordonia bronchialis (strain ATCC 25592 / DSM 43247 / BCRC 13721 / JCM 3198 / KCTC 3076 / NBRC 16047 / NCTC 10667)</name>
    <name type="common">Rhodococcus bronchialis</name>
    <dbReference type="NCBI Taxonomy" id="526226"/>
    <lineage>
        <taxon>Bacteria</taxon>
        <taxon>Bacillati</taxon>
        <taxon>Actinomycetota</taxon>
        <taxon>Actinomycetes</taxon>
        <taxon>Mycobacteriales</taxon>
        <taxon>Gordoniaceae</taxon>
        <taxon>Gordonia</taxon>
    </lineage>
</organism>
<dbReference type="Pfam" id="PF06078">
    <property type="entry name" value="DUF937"/>
    <property type="match status" value="1"/>
</dbReference>
<dbReference type="eggNOG" id="COG5403">
    <property type="taxonomic scope" value="Bacteria"/>
</dbReference>
<protein>
    <recommendedName>
        <fullName evidence="3">DUF937 domain-containing protein</fullName>
    </recommendedName>
</protein>
<reference evidence="2" key="1">
    <citation type="submission" date="2009-10" db="EMBL/GenBank/DDBJ databases">
        <title>The complete chromosome of Gordonia bronchialis DSM 43247.</title>
        <authorList>
            <consortium name="US DOE Joint Genome Institute (JGI-PGF)"/>
            <person name="Lucas S."/>
            <person name="Copeland A."/>
            <person name="Lapidus A."/>
            <person name="Glavina del Rio T."/>
            <person name="Dalin E."/>
            <person name="Tice H."/>
            <person name="Bruce D."/>
            <person name="Goodwin L."/>
            <person name="Pitluck S."/>
            <person name="Kyrpides N."/>
            <person name="Mavromatis K."/>
            <person name="Ivanova N."/>
            <person name="Ovchinnikova G."/>
            <person name="Saunders E."/>
            <person name="Brettin T."/>
            <person name="Detter J.C."/>
            <person name="Han C."/>
            <person name="Larimer F."/>
            <person name="Land M."/>
            <person name="Hauser L."/>
            <person name="Markowitz V."/>
            <person name="Cheng J.-F."/>
            <person name="Hugenholtz P."/>
            <person name="Woyke T."/>
            <person name="Wu D."/>
            <person name="Jando M."/>
            <person name="Schneider S."/>
            <person name="Goeker M."/>
            <person name="Klenk H.-P."/>
            <person name="Eisen J.A."/>
        </authorList>
    </citation>
    <scope>NUCLEOTIDE SEQUENCE [LARGE SCALE GENOMIC DNA]</scope>
    <source>
        <strain evidence="2">ATCC 25592 / DSM 43247 / BCRC 13721 / JCM 3198 / KCTC 3076 / NBRC 16047 / NCTC 10667</strain>
    </source>
</reference>
<dbReference type="KEGG" id="gbr:Gbro_0116"/>
<reference evidence="1 2" key="2">
    <citation type="journal article" date="2010" name="Stand. Genomic Sci.">
        <title>Complete genome sequence of Gordonia bronchialis type strain (3410).</title>
        <authorList>
            <person name="Ivanova N."/>
            <person name="Sikorski J."/>
            <person name="Jando M."/>
            <person name="Lapidus A."/>
            <person name="Nolan M."/>
            <person name="Lucas S."/>
            <person name="Del Rio T.G."/>
            <person name="Tice H."/>
            <person name="Copeland A."/>
            <person name="Cheng J.F."/>
            <person name="Chen F."/>
            <person name="Bruce D."/>
            <person name="Goodwin L."/>
            <person name="Pitluck S."/>
            <person name="Mavromatis K."/>
            <person name="Ovchinnikova G."/>
            <person name="Pati A."/>
            <person name="Chen A."/>
            <person name="Palaniappan K."/>
            <person name="Land M."/>
            <person name="Hauser L."/>
            <person name="Chang Y.J."/>
            <person name="Jeffries C.D."/>
            <person name="Chain P."/>
            <person name="Saunders E."/>
            <person name="Han C."/>
            <person name="Detter J.C."/>
            <person name="Brettin T."/>
            <person name="Rohde M."/>
            <person name="Goker M."/>
            <person name="Bristow J."/>
            <person name="Eisen J.A."/>
            <person name="Markowitz V."/>
            <person name="Hugenholtz P."/>
            <person name="Klenk H.P."/>
            <person name="Kyrpides N.C."/>
        </authorList>
    </citation>
    <scope>NUCLEOTIDE SEQUENCE [LARGE SCALE GENOMIC DNA]</scope>
    <source>
        <strain evidence="2">ATCC 25592 / DSM 43247 / BCRC 13721 / JCM 3198 / KCTC 3076 / NBRC 16047 / NCTC 10667</strain>
    </source>
</reference>
<sequence>MSDVDDLLSRLPIGDIAAQLGVDEASAQAAAAQAVPALLTGLQTQTRDENSAQQLAHALQQHDNDLADGEIDLGQVDTADGTKIVSKIFGDKTDQVAGALSDQVPAAAVDQGLIARMLPILAPIVLSYLTRKITGGATNSGTTPGGGDLGSILGGMLGGGGGAAGGLGSVLGSVLGGAGATPGGGGLGDLLGSILGGRK</sequence>
<dbReference type="STRING" id="526226.Gbro_0116"/>
<evidence type="ECO:0000313" key="2">
    <source>
        <dbReference type="Proteomes" id="UP000001219"/>
    </source>
</evidence>
<dbReference type="OrthoDB" id="3577641at2"/>
<name>D0LB35_GORB4</name>
<accession>D0LB35</accession>
<proteinExistence type="predicted"/>
<dbReference type="AlphaFoldDB" id="D0LB35"/>
<dbReference type="RefSeq" id="WP_012832058.1">
    <property type="nucleotide sequence ID" value="NC_013441.1"/>
</dbReference>
<evidence type="ECO:0000313" key="1">
    <source>
        <dbReference type="EMBL" id="ACY19466.1"/>
    </source>
</evidence>
<dbReference type="HOGENOM" id="CLU_080945_3_0_11"/>
<evidence type="ECO:0008006" key="3">
    <source>
        <dbReference type="Google" id="ProtNLM"/>
    </source>
</evidence>
<dbReference type="EMBL" id="CP001802">
    <property type="protein sequence ID" value="ACY19466.1"/>
    <property type="molecule type" value="Genomic_DNA"/>
</dbReference>
<dbReference type="Proteomes" id="UP000001219">
    <property type="component" value="Chromosome"/>
</dbReference>